<name>A0A0A8ZVB4_ARUDO</name>
<sequence>MLVRPVVISLMPSLNSLRSSSSCSLRS</sequence>
<reference evidence="1" key="2">
    <citation type="journal article" date="2015" name="Data Brief">
        <title>Shoot transcriptome of the giant reed, Arundo donax.</title>
        <authorList>
            <person name="Barrero R.A."/>
            <person name="Guerrero F.D."/>
            <person name="Moolhuijzen P."/>
            <person name="Goolsby J.A."/>
            <person name="Tidwell J."/>
            <person name="Bellgard S.E."/>
            <person name="Bellgard M.I."/>
        </authorList>
    </citation>
    <scope>NUCLEOTIDE SEQUENCE</scope>
    <source>
        <tissue evidence="1">Shoot tissue taken approximately 20 cm above the soil surface</tissue>
    </source>
</reference>
<dbReference type="AlphaFoldDB" id="A0A0A8ZVB4"/>
<reference evidence="1" key="1">
    <citation type="submission" date="2014-09" db="EMBL/GenBank/DDBJ databases">
        <authorList>
            <person name="Magalhaes I.L.F."/>
            <person name="Oliveira U."/>
            <person name="Santos F.R."/>
            <person name="Vidigal T.H.D.A."/>
            <person name="Brescovit A.D."/>
            <person name="Santos A.J."/>
        </authorList>
    </citation>
    <scope>NUCLEOTIDE SEQUENCE</scope>
    <source>
        <tissue evidence="1">Shoot tissue taken approximately 20 cm above the soil surface</tissue>
    </source>
</reference>
<dbReference type="EMBL" id="GBRH01254546">
    <property type="protein sequence ID" value="JAD43349.1"/>
    <property type="molecule type" value="Transcribed_RNA"/>
</dbReference>
<organism evidence="1">
    <name type="scientific">Arundo donax</name>
    <name type="common">Giant reed</name>
    <name type="synonym">Donax arundinaceus</name>
    <dbReference type="NCBI Taxonomy" id="35708"/>
    <lineage>
        <taxon>Eukaryota</taxon>
        <taxon>Viridiplantae</taxon>
        <taxon>Streptophyta</taxon>
        <taxon>Embryophyta</taxon>
        <taxon>Tracheophyta</taxon>
        <taxon>Spermatophyta</taxon>
        <taxon>Magnoliopsida</taxon>
        <taxon>Liliopsida</taxon>
        <taxon>Poales</taxon>
        <taxon>Poaceae</taxon>
        <taxon>PACMAD clade</taxon>
        <taxon>Arundinoideae</taxon>
        <taxon>Arundineae</taxon>
        <taxon>Arundo</taxon>
    </lineage>
</organism>
<accession>A0A0A8ZVB4</accession>
<proteinExistence type="predicted"/>
<evidence type="ECO:0000313" key="1">
    <source>
        <dbReference type="EMBL" id="JAD43349.1"/>
    </source>
</evidence>
<protein>
    <submittedName>
        <fullName evidence="1">Uncharacterized protein</fullName>
    </submittedName>
</protein>